<dbReference type="EMBL" id="CP068053">
    <property type="protein sequence ID" value="QQT02210.1"/>
    <property type="molecule type" value="Genomic_DNA"/>
</dbReference>
<dbReference type="Proteomes" id="UP000595254">
    <property type="component" value="Chromosome"/>
</dbReference>
<keyword evidence="4" id="KW-1185">Reference proteome</keyword>
<feature type="transmembrane region" description="Helical" evidence="1">
    <location>
        <begin position="47"/>
        <end position="67"/>
    </location>
</feature>
<feature type="transmembrane region" description="Helical" evidence="1">
    <location>
        <begin position="172"/>
        <end position="190"/>
    </location>
</feature>
<feature type="transmembrane region" description="Helical" evidence="1">
    <location>
        <begin position="120"/>
        <end position="139"/>
    </location>
</feature>
<evidence type="ECO:0000313" key="3">
    <source>
        <dbReference type="EMBL" id="QQT02210.1"/>
    </source>
</evidence>
<keyword evidence="1" id="KW-1133">Transmembrane helix</keyword>
<dbReference type="PANTHER" id="PTHR43032">
    <property type="entry name" value="PROTEIN-METHIONINE-SULFOXIDE REDUCTASE"/>
    <property type="match status" value="1"/>
</dbReference>
<dbReference type="PANTHER" id="PTHR43032:SF4">
    <property type="entry name" value="OXIDOREDUCTASE MOLYBDOPTERIN-BINDING DOMAIN-CONTAINING PROTEIN"/>
    <property type="match status" value="1"/>
</dbReference>
<name>A0A974NQH4_PERPY</name>
<sequence>MLSEKKRLWKKLVWLHHSNAWIFLFLAVTGIILYLPLLRPVLTVVRVWIRDVHIIMGFLSFLVVVLYTPAFKKHMKQLGKKLNQKVNVYLVLFILAGLFSTGFILTYHRQFPAGWNSAALFLHDLFTWAGIPYVLYHAVSRSKWGKRFRKQKENDLPYLIEKENPVINRRKFVQIAGGSVLFLVAAPFIVKLVKPGFVPWTFTGSQNDNQMLPKPKAGYPLKGGGGDGRFRPYTVTTIPSFTAENWSFTIDGLVERPITYTWNQFLELPRKVQVSDFHCVTGWSVNHVTWEGIPLQEFLDLVGVREEATYVKLYSGDGVYTDSLTLDQAAMEDIMVALLIDGEPINQDYGGPVRLIVPKMYAYKSVKWLTRVELIAEDHVGYWEQRGYSKDAWI</sequence>
<dbReference type="SUPFAM" id="SSF56524">
    <property type="entry name" value="Oxidoreductase molybdopterin-binding domain"/>
    <property type="match status" value="1"/>
</dbReference>
<feature type="domain" description="Oxidoreductase molybdopterin-binding" evidence="2">
    <location>
        <begin position="237"/>
        <end position="383"/>
    </location>
</feature>
<dbReference type="GO" id="GO:0016020">
    <property type="term" value="C:membrane"/>
    <property type="evidence" value="ECO:0007669"/>
    <property type="project" value="InterPro"/>
</dbReference>
<dbReference type="InterPro" id="IPR036374">
    <property type="entry name" value="OxRdtase_Mopterin-bd_sf"/>
</dbReference>
<dbReference type="SUPFAM" id="SSF81342">
    <property type="entry name" value="Transmembrane di-heme cytochromes"/>
    <property type="match status" value="1"/>
</dbReference>
<dbReference type="KEGG" id="ppsr:I6J18_10395"/>
<feature type="transmembrane region" description="Helical" evidence="1">
    <location>
        <begin position="88"/>
        <end position="108"/>
    </location>
</feature>
<organism evidence="3 4">
    <name type="scientific">Peribacillus psychrosaccharolyticus</name>
    <name type="common">Bacillus psychrosaccharolyticus</name>
    <dbReference type="NCBI Taxonomy" id="1407"/>
    <lineage>
        <taxon>Bacteria</taxon>
        <taxon>Bacillati</taxon>
        <taxon>Bacillota</taxon>
        <taxon>Bacilli</taxon>
        <taxon>Bacillales</taxon>
        <taxon>Bacillaceae</taxon>
        <taxon>Peribacillus</taxon>
    </lineage>
</organism>
<keyword evidence="1" id="KW-0472">Membrane</keyword>
<dbReference type="Gene3D" id="3.90.420.10">
    <property type="entry name" value="Oxidoreductase, molybdopterin-binding domain"/>
    <property type="match status" value="1"/>
</dbReference>
<evidence type="ECO:0000256" key="1">
    <source>
        <dbReference type="SAM" id="Phobius"/>
    </source>
</evidence>
<dbReference type="InterPro" id="IPR016174">
    <property type="entry name" value="Di-haem_cyt_TM"/>
</dbReference>
<dbReference type="AlphaFoldDB" id="A0A974NQH4"/>
<evidence type="ECO:0000313" key="4">
    <source>
        <dbReference type="Proteomes" id="UP000595254"/>
    </source>
</evidence>
<gene>
    <name evidence="3" type="ORF">I6J18_10395</name>
</gene>
<proteinExistence type="predicted"/>
<dbReference type="InterPro" id="IPR000572">
    <property type="entry name" value="OxRdtase_Mopterin-bd_dom"/>
</dbReference>
<reference evidence="3 4" key="1">
    <citation type="submission" date="2021-01" db="EMBL/GenBank/DDBJ databases">
        <title>FDA dAtabase for Regulatory Grade micrObial Sequences (FDA-ARGOS): Supporting development and validation of Infectious Disease Dx tests.</title>
        <authorList>
            <person name="Nelson B."/>
            <person name="Plummer A."/>
            <person name="Tallon L."/>
            <person name="Sadzewicz L."/>
            <person name="Zhao X."/>
            <person name="Boylan J."/>
            <person name="Ott S."/>
            <person name="Bowen H."/>
            <person name="Vavikolanu K."/>
            <person name="Mehta A."/>
            <person name="Aluvathingal J."/>
            <person name="Nadendla S."/>
            <person name="Myers T."/>
            <person name="Yan Y."/>
            <person name="Sichtig H."/>
        </authorList>
    </citation>
    <scope>NUCLEOTIDE SEQUENCE [LARGE SCALE GENOMIC DNA]</scope>
    <source>
        <strain evidence="3 4">FDAARGOS_1161</strain>
    </source>
</reference>
<accession>A0A974NQH4</accession>
<evidence type="ECO:0000259" key="2">
    <source>
        <dbReference type="Pfam" id="PF00174"/>
    </source>
</evidence>
<dbReference type="GO" id="GO:0022904">
    <property type="term" value="P:respiratory electron transport chain"/>
    <property type="evidence" value="ECO:0007669"/>
    <property type="project" value="InterPro"/>
</dbReference>
<protein>
    <submittedName>
        <fullName evidence="3">Molybdopterin-dependent oxidoreductase</fullName>
    </submittedName>
</protein>
<dbReference type="RefSeq" id="WP_040376416.1">
    <property type="nucleotide sequence ID" value="NZ_CP068053.1"/>
</dbReference>
<feature type="transmembrane region" description="Helical" evidence="1">
    <location>
        <begin position="12"/>
        <end position="35"/>
    </location>
</feature>
<dbReference type="Pfam" id="PF00174">
    <property type="entry name" value="Oxidored_molyb"/>
    <property type="match status" value="1"/>
</dbReference>
<keyword evidence="1" id="KW-0812">Transmembrane</keyword>